<dbReference type="Pfam" id="PF00703">
    <property type="entry name" value="Glyco_hydro_2"/>
    <property type="match status" value="1"/>
</dbReference>
<keyword evidence="7" id="KW-1185">Reference proteome</keyword>
<dbReference type="GO" id="GO:0004553">
    <property type="term" value="F:hydrolase activity, hydrolyzing O-glycosyl compounds"/>
    <property type="evidence" value="ECO:0007669"/>
    <property type="project" value="InterPro"/>
</dbReference>
<dbReference type="STRING" id="334819.W7MXP5"/>
<dbReference type="InterPro" id="IPR013783">
    <property type="entry name" value="Ig-like_fold"/>
</dbReference>
<evidence type="ECO:0000259" key="4">
    <source>
        <dbReference type="Pfam" id="PF00703"/>
    </source>
</evidence>
<dbReference type="InterPro" id="IPR043534">
    <property type="entry name" value="EBDG/EBM"/>
</dbReference>
<evidence type="ECO:0000256" key="3">
    <source>
        <dbReference type="SAM" id="SignalP"/>
    </source>
</evidence>
<dbReference type="PANTHER" id="PTHR43536">
    <property type="entry name" value="MANNOSYLGLYCOPROTEIN ENDO-BETA-MANNOSIDASE"/>
    <property type="match status" value="1"/>
</dbReference>
<evidence type="ECO:0000256" key="1">
    <source>
        <dbReference type="ARBA" id="ARBA00022801"/>
    </source>
</evidence>
<evidence type="ECO:0000259" key="5">
    <source>
        <dbReference type="Pfam" id="PF22666"/>
    </source>
</evidence>
<dbReference type="GO" id="GO:0005975">
    <property type="term" value="P:carbohydrate metabolic process"/>
    <property type="evidence" value="ECO:0007669"/>
    <property type="project" value="InterPro"/>
</dbReference>
<dbReference type="EMBL" id="CM000587">
    <property type="protein sequence ID" value="EWG55878.1"/>
    <property type="molecule type" value="Genomic_DNA"/>
</dbReference>
<gene>
    <name evidence="6" type="ORF">FVEG_17612</name>
</gene>
<keyword evidence="3" id="KW-0732">Signal</keyword>
<dbReference type="SUPFAM" id="SSF51445">
    <property type="entry name" value="(Trans)glycosidases"/>
    <property type="match status" value="1"/>
</dbReference>
<organism evidence="6 7">
    <name type="scientific">Gibberella moniliformis (strain M3125 / FGSC 7600)</name>
    <name type="common">Maize ear and stalk rot fungus</name>
    <name type="synonym">Fusarium verticillioides</name>
    <dbReference type="NCBI Taxonomy" id="334819"/>
    <lineage>
        <taxon>Eukaryota</taxon>
        <taxon>Fungi</taxon>
        <taxon>Dikarya</taxon>
        <taxon>Ascomycota</taxon>
        <taxon>Pezizomycotina</taxon>
        <taxon>Sordariomycetes</taxon>
        <taxon>Hypocreomycetidae</taxon>
        <taxon>Hypocreales</taxon>
        <taxon>Nectriaceae</taxon>
        <taxon>Fusarium</taxon>
        <taxon>Fusarium fujikuroi species complex</taxon>
    </lineage>
</organism>
<reference evidence="6 7" key="1">
    <citation type="journal article" date="2010" name="Nature">
        <title>Comparative genomics reveals mobile pathogenicity chromosomes in Fusarium.</title>
        <authorList>
            <person name="Ma L.J."/>
            <person name="van der Does H.C."/>
            <person name="Borkovich K.A."/>
            <person name="Coleman J.J."/>
            <person name="Daboussi M.J."/>
            <person name="Di Pietro A."/>
            <person name="Dufresne M."/>
            <person name="Freitag M."/>
            <person name="Grabherr M."/>
            <person name="Henrissat B."/>
            <person name="Houterman P.M."/>
            <person name="Kang S."/>
            <person name="Shim W.B."/>
            <person name="Woloshuk C."/>
            <person name="Xie X."/>
            <person name="Xu J.R."/>
            <person name="Antoniw J."/>
            <person name="Baker S.E."/>
            <person name="Bluhm B.H."/>
            <person name="Breakspear A."/>
            <person name="Brown D.W."/>
            <person name="Butchko R.A."/>
            <person name="Chapman S."/>
            <person name="Coulson R."/>
            <person name="Coutinho P.M."/>
            <person name="Danchin E.G."/>
            <person name="Diener A."/>
            <person name="Gale L.R."/>
            <person name="Gardiner D.M."/>
            <person name="Goff S."/>
            <person name="Hammond-Kosack K.E."/>
            <person name="Hilburn K."/>
            <person name="Hua-Van A."/>
            <person name="Jonkers W."/>
            <person name="Kazan K."/>
            <person name="Kodira C.D."/>
            <person name="Koehrsen M."/>
            <person name="Kumar L."/>
            <person name="Lee Y.H."/>
            <person name="Li L."/>
            <person name="Manners J.M."/>
            <person name="Miranda-Saavedra D."/>
            <person name="Mukherjee M."/>
            <person name="Park G."/>
            <person name="Park J."/>
            <person name="Park S.Y."/>
            <person name="Proctor R.H."/>
            <person name="Regev A."/>
            <person name="Ruiz-Roldan M.C."/>
            <person name="Sain D."/>
            <person name="Sakthikumar S."/>
            <person name="Sykes S."/>
            <person name="Schwartz D.C."/>
            <person name="Turgeon B.G."/>
            <person name="Wapinski I."/>
            <person name="Yoder O."/>
            <person name="Young S."/>
            <person name="Zeng Q."/>
            <person name="Zhou S."/>
            <person name="Galagan J."/>
            <person name="Cuomo C.A."/>
            <person name="Kistler H.C."/>
            <person name="Rep M."/>
        </authorList>
    </citation>
    <scope>NUCLEOTIDE SEQUENCE [LARGE SCALE GENOMIC DNA]</scope>
    <source>
        <strain evidence="7">M3125 / FGSC 7600</strain>
    </source>
</reference>
<dbReference type="AlphaFoldDB" id="W7MXP5"/>
<dbReference type="SUPFAM" id="SSF49785">
    <property type="entry name" value="Galactose-binding domain-like"/>
    <property type="match status" value="1"/>
</dbReference>
<feature type="domain" description="Beta-mannosidase-like galactose-binding" evidence="5">
    <location>
        <begin position="64"/>
        <end position="172"/>
    </location>
</feature>
<proteinExistence type="predicted"/>
<dbReference type="EMBL" id="DS022265">
    <property type="protein sequence ID" value="EWG55878.1"/>
    <property type="molecule type" value="Genomic_DNA"/>
</dbReference>
<dbReference type="SUPFAM" id="SSF49303">
    <property type="entry name" value="beta-Galactosidase/glucuronidase domain"/>
    <property type="match status" value="1"/>
</dbReference>
<dbReference type="InterPro" id="IPR054593">
    <property type="entry name" value="Beta-mannosidase-like_N2"/>
</dbReference>
<dbReference type="Gene3D" id="3.20.20.80">
    <property type="entry name" value="Glycosidases"/>
    <property type="match status" value="1"/>
</dbReference>
<feature type="signal peptide" evidence="3">
    <location>
        <begin position="1"/>
        <end position="20"/>
    </location>
</feature>
<dbReference type="InterPro" id="IPR006102">
    <property type="entry name" value="Ig-like_GH2"/>
</dbReference>
<dbReference type="VEuPathDB" id="FungiDB:FVEG_17612"/>
<protein>
    <submittedName>
        <fullName evidence="6">Uncharacterized protein</fullName>
    </submittedName>
</protein>
<dbReference type="InterPro" id="IPR008979">
    <property type="entry name" value="Galactose-bd-like_sf"/>
</dbReference>
<sequence length="386" mass="43406">MTAFLTFLFLTAAIYDKPLATWPGKQDAIPNWDFQQLCKVSKNTAALSEPGVDTSSWHHAPVSRCTLMGCLLAEGTYATDGPDGLWYSDNLDRFDQSPFTTPWVYRNQFRLSTSPKRHYFLQTNGITPAADLFLNGKQIADNITQSGSYGGHTYDITALVRKENALVVKVFPTNYQKHLAVGFVDWNPYPPDNGTGVWRDITIKQTGDVFMGPVSVLVDMDIHMEKNTNRRANITVRAQARNLSKRPVKFIAKAEIKTPDGKHLKTLTKTIRLGAKDSTTVELPAKIQDPQVWWPAAWGEQPLYSVQLSYSIGHDTSDVSPRTSFGIRTVSSELNTHNDTLFKVNGYSIQIRGGGYTSDMFLRWDPQYFGYVARYVLDMGMNTIRL</sequence>
<dbReference type="PANTHER" id="PTHR43536:SF1">
    <property type="entry name" value="MANNOSYLGLYCOPROTEIN ENDO-BETA-MANNOSIDASE"/>
    <property type="match status" value="1"/>
</dbReference>
<feature type="domain" description="Glycoside hydrolase family 2 immunoglobulin-like beta-sandwich" evidence="4">
    <location>
        <begin position="219"/>
        <end position="328"/>
    </location>
</feature>
<keyword evidence="2" id="KW-0326">Glycosidase</keyword>
<name>W7MXP5_GIBM7</name>
<feature type="chain" id="PRO_5004899480" evidence="3">
    <location>
        <begin position="21"/>
        <end position="386"/>
    </location>
</feature>
<evidence type="ECO:0000313" key="6">
    <source>
        <dbReference type="EMBL" id="EWG55878.1"/>
    </source>
</evidence>
<dbReference type="GeneID" id="30074488"/>
<dbReference type="SMR" id="W7MXP5"/>
<dbReference type="Proteomes" id="UP000009096">
    <property type="component" value="Chromosome 10"/>
</dbReference>
<evidence type="ECO:0000256" key="2">
    <source>
        <dbReference type="ARBA" id="ARBA00023295"/>
    </source>
</evidence>
<evidence type="ECO:0000313" key="7">
    <source>
        <dbReference type="Proteomes" id="UP000009096"/>
    </source>
</evidence>
<dbReference type="Pfam" id="PF22666">
    <property type="entry name" value="Glyco_hydro_2_N2"/>
    <property type="match status" value="1"/>
</dbReference>
<dbReference type="RefSeq" id="XP_018762069.1">
    <property type="nucleotide sequence ID" value="XM_018906852.1"/>
</dbReference>
<dbReference type="InterPro" id="IPR017853">
    <property type="entry name" value="GH"/>
</dbReference>
<keyword evidence="1" id="KW-0378">Hydrolase</keyword>
<dbReference type="Gene3D" id="2.60.40.10">
    <property type="entry name" value="Immunoglobulins"/>
    <property type="match status" value="1"/>
</dbReference>
<accession>W7MXP5</accession>
<dbReference type="KEGG" id="fvr:FVEG_17612"/>
<dbReference type="InterPro" id="IPR036156">
    <property type="entry name" value="Beta-gal/glucu_dom_sf"/>
</dbReference>
<dbReference type="Gene3D" id="2.60.120.260">
    <property type="entry name" value="Galactose-binding domain-like"/>
    <property type="match status" value="1"/>
</dbReference>